<dbReference type="GO" id="GO:0005886">
    <property type="term" value="C:plasma membrane"/>
    <property type="evidence" value="ECO:0007669"/>
    <property type="project" value="UniProtKB-SubCell"/>
</dbReference>
<evidence type="ECO:0000256" key="12">
    <source>
        <dbReference type="SAM" id="Phobius"/>
    </source>
</evidence>
<feature type="transmembrane region" description="Helical" evidence="12">
    <location>
        <begin position="31"/>
        <end position="51"/>
    </location>
</feature>
<dbReference type="AlphaFoldDB" id="A0A1E5XT06"/>
<dbReference type="GO" id="GO:0020037">
    <property type="term" value="F:heme binding"/>
    <property type="evidence" value="ECO:0007669"/>
    <property type="project" value="TreeGrafter"/>
</dbReference>
<dbReference type="GO" id="GO:0009055">
    <property type="term" value="F:electron transfer activity"/>
    <property type="evidence" value="ECO:0007669"/>
    <property type="project" value="InterPro"/>
</dbReference>
<accession>A0A1E5XT06</accession>
<evidence type="ECO:0000313" key="14">
    <source>
        <dbReference type="EMBL" id="OEO31742.1"/>
    </source>
</evidence>
<keyword evidence="10" id="KW-0408">Iron</keyword>
<feature type="transmembrane region" description="Helical" evidence="12">
    <location>
        <begin position="239"/>
        <end position="261"/>
    </location>
</feature>
<dbReference type="PROSITE" id="PS00882">
    <property type="entry name" value="NI_HGENASE_CYTB_1"/>
    <property type="match status" value="1"/>
</dbReference>
<evidence type="ECO:0000256" key="8">
    <source>
        <dbReference type="ARBA" id="ARBA00022982"/>
    </source>
</evidence>
<evidence type="ECO:0000256" key="10">
    <source>
        <dbReference type="ARBA" id="ARBA00023004"/>
    </source>
</evidence>
<keyword evidence="4" id="KW-1003">Cell membrane</keyword>
<evidence type="ECO:0000256" key="9">
    <source>
        <dbReference type="ARBA" id="ARBA00022989"/>
    </source>
</evidence>
<feature type="domain" description="Cytochrome b561 bacterial/Ni-hydrogenase" evidence="13">
    <location>
        <begin position="25"/>
        <end position="273"/>
    </location>
</feature>
<sequence length="296" mass="33622">MTDQAIDRIEADKPAKPKGPLIYRQAILTRVTHWVWAIAMFFLLLTGLQIWNAHPALYVGAQSGFEFNNEILRIGAENTDAGPRGFTTVFGQKFDTTGVLGMSELRGNPNFVGFPGWATIPSFRDLATGRVVHFFFAWILVGALAIWLISSLFNGHLWRDVILKPRDFRELPKDIWEHVRFRFHHRRTYSPLQKVAYFGVFFILFPLIILTGLAMSPTMNAGWPWLVEVFGGRQTARTIHFIVMLLLVLFFVVHIAMVVLAGPINELRSMITGYYRTSPEELPSPLRGGAVFYSPL</sequence>
<feature type="transmembrane region" description="Helical" evidence="12">
    <location>
        <begin position="195"/>
        <end position="219"/>
    </location>
</feature>
<dbReference type="InterPro" id="IPR051542">
    <property type="entry name" value="Hydrogenase_cytochrome"/>
</dbReference>
<reference evidence="14 15" key="1">
    <citation type="journal article" date="2015" name="Genome Announc.">
        <title>Genome Assemblies of Three Soil-Associated Devosia species: D. insulae, D. limi, and D. soli.</title>
        <authorList>
            <person name="Hassan Y.I."/>
            <person name="Lepp D."/>
            <person name="Zhou T."/>
        </authorList>
    </citation>
    <scope>NUCLEOTIDE SEQUENCE [LARGE SCALE GENOMIC DNA]</scope>
    <source>
        <strain evidence="14 15">DS-56</strain>
    </source>
</reference>
<dbReference type="InterPro" id="IPR011577">
    <property type="entry name" value="Cyt_b561_bac/Ni-Hgenase"/>
</dbReference>
<keyword evidence="8" id="KW-0249">Electron transport</keyword>
<evidence type="ECO:0000256" key="7">
    <source>
        <dbReference type="ARBA" id="ARBA00022723"/>
    </source>
</evidence>
<keyword evidence="5" id="KW-0349">Heme</keyword>
<dbReference type="Gene3D" id="1.20.950.20">
    <property type="entry name" value="Transmembrane di-heme cytochromes, Chain C"/>
    <property type="match status" value="1"/>
</dbReference>
<dbReference type="InterPro" id="IPR000516">
    <property type="entry name" value="Ni-dep_Hydgase_cyt-B"/>
</dbReference>
<comment type="caution">
    <text evidence="14">The sequence shown here is derived from an EMBL/GenBank/DDBJ whole genome shotgun (WGS) entry which is preliminary data.</text>
</comment>
<evidence type="ECO:0000256" key="4">
    <source>
        <dbReference type="ARBA" id="ARBA00022475"/>
    </source>
</evidence>
<keyword evidence="15" id="KW-1185">Reference proteome</keyword>
<name>A0A1E5XT06_9HYPH</name>
<dbReference type="EMBL" id="LAJE02000129">
    <property type="protein sequence ID" value="OEO31742.1"/>
    <property type="molecule type" value="Genomic_DNA"/>
</dbReference>
<dbReference type="GO" id="GO:0005506">
    <property type="term" value="F:iron ion binding"/>
    <property type="evidence" value="ECO:0007669"/>
    <property type="project" value="InterPro"/>
</dbReference>
<keyword evidence="6 12" id="KW-0812">Transmembrane</keyword>
<proteinExistence type="inferred from homology"/>
<keyword evidence="7" id="KW-0479">Metal-binding</keyword>
<keyword evidence="9 12" id="KW-1133">Transmembrane helix</keyword>
<evidence type="ECO:0000256" key="5">
    <source>
        <dbReference type="ARBA" id="ARBA00022617"/>
    </source>
</evidence>
<keyword evidence="3" id="KW-0813">Transport</keyword>
<organism evidence="14 15">
    <name type="scientific">Devosia insulae DS-56</name>
    <dbReference type="NCBI Taxonomy" id="1116389"/>
    <lineage>
        <taxon>Bacteria</taxon>
        <taxon>Pseudomonadati</taxon>
        <taxon>Pseudomonadota</taxon>
        <taxon>Alphaproteobacteria</taxon>
        <taxon>Hyphomicrobiales</taxon>
        <taxon>Devosiaceae</taxon>
        <taxon>Devosia</taxon>
    </lineage>
</organism>
<comment type="subcellular location">
    <subcellularLocation>
        <location evidence="1">Cell membrane</location>
        <topology evidence="1">Multi-pass membrane protein</topology>
    </subcellularLocation>
</comment>
<dbReference type="RefSeq" id="WP_069909083.1">
    <property type="nucleotide sequence ID" value="NZ_LAJE02000129.1"/>
</dbReference>
<feature type="non-terminal residue" evidence="14">
    <location>
        <position position="296"/>
    </location>
</feature>
<evidence type="ECO:0000313" key="15">
    <source>
        <dbReference type="Proteomes" id="UP000095463"/>
    </source>
</evidence>
<gene>
    <name evidence="14" type="ORF">VW23_014825</name>
</gene>
<evidence type="ECO:0000256" key="3">
    <source>
        <dbReference type="ARBA" id="ARBA00022448"/>
    </source>
</evidence>
<evidence type="ECO:0000256" key="1">
    <source>
        <dbReference type="ARBA" id="ARBA00004651"/>
    </source>
</evidence>
<evidence type="ECO:0000256" key="2">
    <source>
        <dbReference type="ARBA" id="ARBA00008622"/>
    </source>
</evidence>
<comment type="similarity">
    <text evidence="2">Belongs to the HupC/HyaC/HydC family.</text>
</comment>
<dbReference type="Proteomes" id="UP000095463">
    <property type="component" value="Unassembled WGS sequence"/>
</dbReference>
<evidence type="ECO:0000256" key="6">
    <source>
        <dbReference type="ARBA" id="ARBA00022692"/>
    </source>
</evidence>
<dbReference type="Pfam" id="PF01292">
    <property type="entry name" value="Ni_hydr_CYTB"/>
    <property type="match status" value="1"/>
</dbReference>
<dbReference type="OrthoDB" id="9781740at2"/>
<dbReference type="PANTHER" id="PTHR30485:SF1">
    <property type="entry name" value="CYTOCHROME YDHU-RELATED"/>
    <property type="match status" value="1"/>
</dbReference>
<keyword evidence="11 12" id="KW-0472">Membrane</keyword>
<dbReference type="PANTHER" id="PTHR30485">
    <property type="entry name" value="NI/FE-HYDROGENASE 1 B-TYPE CYTOCHROME SUBUNIT"/>
    <property type="match status" value="1"/>
</dbReference>
<dbReference type="InterPro" id="IPR016174">
    <property type="entry name" value="Di-haem_cyt_TM"/>
</dbReference>
<dbReference type="GO" id="GO:0022904">
    <property type="term" value="P:respiratory electron transport chain"/>
    <property type="evidence" value="ECO:0007669"/>
    <property type="project" value="InterPro"/>
</dbReference>
<protein>
    <recommendedName>
        <fullName evidence="13">Cytochrome b561 bacterial/Ni-hydrogenase domain-containing protein</fullName>
    </recommendedName>
</protein>
<feature type="transmembrane region" description="Helical" evidence="12">
    <location>
        <begin position="131"/>
        <end position="149"/>
    </location>
</feature>
<evidence type="ECO:0000256" key="11">
    <source>
        <dbReference type="ARBA" id="ARBA00023136"/>
    </source>
</evidence>
<evidence type="ECO:0000259" key="13">
    <source>
        <dbReference type="Pfam" id="PF01292"/>
    </source>
</evidence>
<dbReference type="SUPFAM" id="SSF81342">
    <property type="entry name" value="Transmembrane di-heme cytochromes"/>
    <property type="match status" value="1"/>
</dbReference>